<proteinExistence type="predicted"/>
<evidence type="ECO:0000256" key="3">
    <source>
        <dbReference type="ARBA" id="ARBA00023163"/>
    </source>
</evidence>
<dbReference type="Gene3D" id="1.10.10.10">
    <property type="entry name" value="Winged helix-like DNA-binding domain superfamily/Winged helix DNA-binding domain"/>
    <property type="match status" value="1"/>
</dbReference>
<comment type="caution">
    <text evidence="5">The sequence shown here is derived from an EMBL/GenBank/DDBJ whole genome shotgun (WGS) entry which is preliminary data.</text>
</comment>
<dbReference type="Pfam" id="PF00392">
    <property type="entry name" value="GntR"/>
    <property type="match status" value="1"/>
</dbReference>
<feature type="domain" description="HTH gntR-type" evidence="4">
    <location>
        <begin position="10"/>
        <end position="78"/>
    </location>
</feature>
<organism evidence="5 6">
    <name type="scientific">Anaerococcus cruorum</name>
    <dbReference type="NCBI Taxonomy" id="3115617"/>
    <lineage>
        <taxon>Bacteria</taxon>
        <taxon>Bacillati</taxon>
        <taxon>Bacillota</taxon>
        <taxon>Tissierellia</taxon>
        <taxon>Tissierellales</taxon>
        <taxon>Peptoniphilaceae</taxon>
        <taxon>Anaerococcus</taxon>
    </lineage>
</organism>
<evidence type="ECO:0000256" key="2">
    <source>
        <dbReference type="ARBA" id="ARBA00023125"/>
    </source>
</evidence>
<accession>A0ABW9MY88</accession>
<keyword evidence="1" id="KW-0805">Transcription regulation</keyword>
<keyword evidence="2" id="KW-0238">DNA-binding</keyword>
<evidence type="ECO:0000313" key="6">
    <source>
        <dbReference type="Proteomes" id="UP001638015"/>
    </source>
</evidence>
<sequence length="123" mass="14201">MFELNPNSETPLYMQIVEQTKLAIAKGYFRNGDKFPSVRELSRQLLINQATVSKAFRELDRQGIIETKAGIGTFISFDDEKISQRFEDITKRLQDDLIEARYLGVTLDEVIAMYKKAGDYNDR</sequence>
<dbReference type="EMBL" id="JBGMEH010000008">
    <property type="protein sequence ID" value="MFO3716700.1"/>
    <property type="molecule type" value="Genomic_DNA"/>
</dbReference>
<name>A0ABW9MY88_9FIRM</name>
<dbReference type="Proteomes" id="UP001638015">
    <property type="component" value="Unassembled WGS sequence"/>
</dbReference>
<dbReference type="PANTHER" id="PTHR38445">
    <property type="entry name" value="HTH-TYPE TRANSCRIPTIONAL REPRESSOR YTRA"/>
    <property type="match status" value="1"/>
</dbReference>
<dbReference type="RefSeq" id="WP_410033312.1">
    <property type="nucleotide sequence ID" value="NZ_JBGMEH010000008.1"/>
</dbReference>
<dbReference type="SMART" id="SM00345">
    <property type="entry name" value="HTH_GNTR"/>
    <property type="match status" value="1"/>
</dbReference>
<dbReference type="CDD" id="cd07377">
    <property type="entry name" value="WHTH_GntR"/>
    <property type="match status" value="1"/>
</dbReference>
<dbReference type="PROSITE" id="PS50949">
    <property type="entry name" value="HTH_GNTR"/>
    <property type="match status" value="1"/>
</dbReference>
<dbReference type="InterPro" id="IPR036390">
    <property type="entry name" value="WH_DNA-bd_sf"/>
</dbReference>
<keyword evidence="6" id="KW-1185">Reference proteome</keyword>
<evidence type="ECO:0000313" key="5">
    <source>
        <dbReference type="EMBL" id="MFO3716700.1"/>
    </source>
</evidence>
<evidence type="ECO:0000256" key="1">
    <source>
        <dbReference type="ARBA" id="ARBA00023015"/>
    </source>
</evidence>
<dbReference type="InterPro" id="IPR036388">
    <property type="entry name" value="WH-like_DNA-bd_sf"/>
</dbReference>
<reference evidence="5 6" key="1">
    <citation type="journal article" date="2025" name="Anaerobe">
        <title>Description of Anaerococcus kampingiae sp. nov., Anaerococcus groningensis sp. nov., Anaerococcus martiniensis sp. nov., and Anaerococcus cruorum sp. nov., isolated from human clinical specimens.</title>
        <authorList>
            <person name="Boiten K.E."/>
            <person name="Meijer J."/>
            <person name="van Wezel E.M."/>
            <person name="Veloo A.C.M."/>
        </authorList>
    </citation>
    <scope>NUCLEOTIDE SEQUENCE [LARGE SCALE GENOMIC DNA]</scope>
    <source>
        <strain evidence="5 6">ENR1039</strain>
    </source>
</reference>
<gene>
    <name evidence="5" type="ORF">ACCQ40_08010</name>
</gene>
<dbReference type="InterPro" id="IPR000524">
    <property type="entry name" value="Tscrpt_reg_HTH_GntR"/>
</dbReference>
<dbReference type="SUPFAM" id="SSF46785">
    <property type="entry name" value="Winged helix' DNA-binding domain"/>
    <property type="match status" value="1"/>
</dbReference>
<dbReference type="PANTHER" id="PTHR38445:SF9">
    <property type="entry name" value="HTH-TYPE TRANSCRIPTIONAL REPRESSOR YTRA"/>
    <property type="match status" value="1"/>
</dbReference>
<keyword evidence="3" id="KW-0804">Transcription</keyword>
<protein>
    <submittedName>
        <fullName evidence="5">GntR family transcriptional regulator</fullName>
    </submittedName>
</protein>
<evidence type="ECO:0000259" key="4">
    <source>
        <dbReference type="PROSITE" id="PS50949"/>
    </source>
</evidence>